<gene>
    <name evidence="2" type="ORF">BO78DRAFT_399788</name>
</gene>
<feature type="region of interest" description="Disordered" evidence="1">
    <location>
        <begin position="1"/>
        <end position="63"/>
    </location>
</feature>
<dbReference type="VEuPathDB" id="FungiDB:BO78DRAFT_399788"/>
<dbReference type="EMBL" id="KZ826380">
    <property type="protein sequence ID" value="PYI03507.1"/>
    <property type="molecule type" value="Genomic_DNA"/>
</dbReference>
<name>A0A319E0J8_ASPSB</name>
<evidence type="ECO:0000313" key="2">
    <source>
        <dbReference type="EMBL" id="PYI03507.1"/>
    </source>
</evidence>
<keyword evidence="3" id="KW-1185">Reference proteome</keyword>
<dbReference type="Proteomes" id="UP000248423">
    <property type="component" value="Unassembled WGS sequence"/>
</dbReference>
<accession>A0A319E0J8</accession>
<proteinExistence type="predicted"/>
<evidence type="ECO:0000256" key="1">
    <source>
        <dbReference type="SAM" id="MobiDB-lite"/>
    </source>
</evidence>
<feature type="compositionally biased region" description="Polar residues" evidence="1">
    <location>
        <begin position="11"/>
        <end position="22"/>
    </location>
</feature>
<sequence length="63" mass="6820">MVHPGRPGNPESRSPVTNQSLVLGSRWRHGRRETPSPGRSLAGQKEGKFGTAWIRGGIRASTV</sequence>
<reference evidence="2 3" key="1">
    <citation type="submission" date="2018-02" db="EMBL/GenBank/DDBJ databases">
        <title>The genomes of Aspergillus section Nigri reveals drivers in fungal speciation.</title>
        <authorList>
            <consortium name="DOE Joint Genome Institute"/>
            <person name="Vesth T.C."/>
            <person name="Nybo J."/>
            <person name="Theobald S."/>
            <person name="Brandl J."/>
            <person name="Frisvad J.C."/>
            <person name="Nielsen K.F."/>
            <person name="Lyhne E.K."/>
            <person name="Kogle M.E."/>
            <person name="Kuo A."/>
            <person name="Riley R."/>
            <person name="Clum A."/>
            <person name="Nolan M."/>
            <person name="Lipzen A."/>
            <person name="Salamov A."/>
            <person name="Henrissat B."/>
            <person name="Wiebenga A."/>
            <person name="De vries R.P."/>
            <person name="Grigoriev I.V."/>
            <person name="Mortensen U.H."/>
            <person name="Andersen M.R."/>
            <person name="Baker S.E."/>
        </authorList>
    </citation>
    <scope>NUCLEOTIDE SEQUENCE [LARGE SCALE GENOMIC DNA]</scope>
    <source>
        <strain evidence="2 3">CBS 121057</strain>
    </source>
</reference>
<organism evidence="2 3">
    <name type="scientific">Aspergillus sclerotiicarbonarius (strain CBS 121057 / IBT 28362)</name>
    <dbReference type="NCBI Taxonomy" id="1448318"/>
    <lineage>
        <taxon>Eukaryota</taxon>
        <taxon>Fungi</taxon>
        <taxon>Dikarya</taxon>
        <taxon>Ascomycota</taxon>
        <taxon>Pezizomycotina</taxon>
        <taxon>Eurotiomycetes</taxon>
        <taxon>Eurotiomycetidae</taxon>
        <taxon>Eurotiales</taxon>
        <taxon>Aspergillaceae</taxon>
        <taxon>Aspergillus</taxon>
        <taxon>Aspergillus subgen. Circumdati</taxon>
    </lineage>
</organism>
<protein>
    <submittedName>
        <fullName evidence="2">Uncharacterized protein</fullName>
    </submittedName>
</protein>
<dbReference type="AlphaFoldDB" id="A0A319E0J8"/>
<evidence type="ECO:0000313" key="3">
    <source>
        <dbReference type="Proteomes" id="UP000248423"/>
    </source>
</evidence>